<evidence type="ECO:0000256" key="1">
    <source>
        <dbReference type="ARBA" id="ARBA00022723"/>
    </source>
</evidence>
<dbReference type="eggNOG" id="KOG2409">
    <property type="taxonomic scope" value="Eukaryota"/>
</dbReference>
<evidence type="ECO:0000256" key="4">
    <source>
        <dbReference type="SAM" id="Coils"/>
    </source>
</evidence>
<feature type="region of interest" description="Disordered" evidence="5">
    <location>
        <begin position="1"/>
        <end position="38"/>
    </location>
</feature>
<keyword evidence="1" id="KW-0479">Metal-binding</keyword>
<feature type="compositionally biased region" description="Basic and acidic residues" evidence="5">
    <location>
        <begin position="1"/>
        <end position="14"/>
    </location>
</feature>
<feature type="compositionally biased region" description="Basic and acidic residues" evidence="5">
    <location>
        <begin position="474"/>
        <end position="508"/>
    </location>
</feature>
<feature type="compositionally biased region" description="Basic and acidic residues" evidence="5">
    <location>
        <begin position="449"/>
        <end position="463"/>
    </location>
</feature>
<dbReference type="InterPro" id="IPR043145">
    <property type="entry name" value="Znf_ZZ_sf"/>
</dbReference>
<dbReference type="GO" id="GO:0008270">
    <property type="term" value="F:zinc ion binding"/>
    <property type="evidence" value="ECO:0007669"/>
    <property type="project" value="UniProtKB-KW"/>
</dbReference>
<reference evidence="7" key="1">
    <citation type="submission" date="2013-12" db="EMBL/GenBank/DDBJ databases">
        <authorList>
            <person name="Omoto C.K."/>
            <person name="Sibley D."/>
            <person name="Venepally P."/>
            <person name="Hadjithomas M."/>
            <person name="Karamycheva S."/>
            <person name="Brunk B."/>
            <person name="Roos D."/>
            <person name="Caler E."/>
            <person name="Lorenzi H."/>
        </authorList>
    </citation>
    <scope>NUCLEOTIDE SEQUENCE</scope>
</reference>
<feature type="coiled-coil region" evidence="4">
    <location>
        <begin position="247"/>
        <end position="274"/>
    </location>
</feature>
<accession>A0A023AZI3</accession>
<sequence>MSARELRAKVKSVEAEEPTEDESSWSSEEDEGDVVDVAQDETLARVLLAVRRGDEEEAKTLMRSVQTHLPRKPKKEKSKTLRDVQAEEVAQLAGLKRSRPAGPVVEVSGGGSKEAVVSALNALSEDESEDEGGLRVVCEDEGIEKERVKKPRLAPHGLAHGLASHGLASALEDSNAPEDQFLKKYFGQQLWQDKNDKAVVVEDLFADESLEDVERADEFEHRYNMRHEKAGQTHERMQDAFAEVKLSKRAEARKAKLELKRQKTQQRKDELINDMLGGGEGIALVGTDHCMTGMEDAQNNTMLGPNGRDRMIDMDTIENDQEDDEGIFEWFLCDSCNTPIKPTKKMFRCRQCEDFSLCASCQKILKHEHSLYKTKCPADAQPPDDWRAVVAQQSMERAVEQKSISKGEFLATKILQEISFLPDANYKYVACDPKQEKYSMESLINEMTEVKKDSEREKHEQSSKRKSSIKLKVLKTDSNNKSKDRSKGKSKDRSKGKSKDRNKEKKADAASSMADAGIEASTTSEPEV</sequence>
<dbReference type="InterPro" id="IPR018034">
    <property type="entry name" value="Kri1"/>
</dbReference>
<dbReference type="AlphaFoldDB" id="A0A023AZI3"/>
<feature type="region of interest" description="Disordered" evidence="5">
    <location>
        <begin position="449"/>
        <end position="528"/>
    </location>
</feature>
<gene>
    <name evidence="7" type="ORF">GNI_150280</name>
</gene>
<evidence type="ECO:0000256" key="5">
    <source>
        <dbReference type="SAM" id="MobiDB-lite"/>
    </source>
</evidence>
<protein>
    <recommendedName>
        <fullName evidence="6">ZZ-type domain-containing protein</fullName>
    </recommendedName>
</protein>
<dbReference type="SMART" id="SM00291">
    <property type="entry name" value="ZnF_ZZ"/>
    <property type="match status" value="1"/>
</dbReference>
<feature type="domain" description="ZZ-type" evidence="6">
    <location>
        <begin position="327"/>
        <end position="371"/>
    </location>
</feature>
<organism evidence="7 8">
    <name type="scientific">Gregarina niphandrodes</name>
    <name type="common">Septate eugregarine</name>
    <dbReference type="NCBI Taxonomy" id="110365"/>
    <lineage>
        <taxon>Eukaryota</taxon>
        <taxon>Sar</taxon>
        <taxon>Alveolata</taxon>
        <taxon>Apicomplexa</taxon>
        <taxon>Conoidasida</taxon>
        <taxon>Gregarinasina</taxon>
        <taxon>Eugregarinorida</taxon>
        <taxon>Gregarinidae</taxon>
        <taxon>Gregarina</taxon>
    </lineage>
</organism>
<name>A0A023AZI3_GRENI</name>
<feature type="region of interest" description="Disordered" evidence="5">
    <location>
        <begin position="56"/>
        <end position="84"/>
    </location>
</feature>
<keyword evidence="4" id="KW-0175">Coiled coil</keyword>
<dbReference type="GO" id="GO:0005730">
    <property type="term" value="C:nucleolus"/>
    <property type="evidence" value="ECO:0007669"/>
    <property type="project" value="TreeGrafter"/>
</dbReference>
<dbReference type="Proteomes" id="UP000019763">
    <property type="component" value="Unassembled WGS sequence"/>
</dbReference>
<dbReference type="PANTHER" id="PTHR14490">
    <property type="entry name" value="ZINC FINGER, ZZ TYPE"/>
    <property type="match status" value="1"/>
</dbReference>
<dbReference type="Gene3D" id="3.30.60.90">
    <property type="match status" value="1"/>
</dbReference>
<proteinExistence type="predicted"/>
<dbReference type="PANTHER" id="PTHR14490:SF5">
    <property type="entry name" value="PROTEIN KRI1 HOMOLOG"/>
    <property type="match status" value="1"/>
</dbReference>
<dbReference type="GeneID" id="22915247"/>
<dbReference type="OrthoDB" id="10252032at2759"/>
<dbReference type="InterPro" id="IPR000433">
    <property type="entry name" value="Znf_ZZ"/>
</dbReference>
<evidence type="ECO:0000256" key="2">
    <source>
        <dbReference type="ARBA" id="ARBA00022771"/>
    </source>
</evidence>
<dbReference type="GO" id="GO:0030686">
    <property type="term" value="C:90S preribosome"/>
    <property type="evidence" value="ECO:0007669"/>
    <property type="project" value="TreeGrafter"/>
</dbReference>
<comment type="caution">
    <text evidence="7">The sequence shown here is derived from an EMBL/GenBank/DDBJ whole genome shotgun (WGS) entry which is preliminary data.</text>
</comment>
<evidence type="ECO:0000256" key="3">
    <source>
        <dbReference type="ARBA" id="ARBA00022833"/>
    </source>
</evidence>
<feature type="compositionally biased region" description="Acidic residues" evidence="5">
    <location>
        <begin position="15"/>
        <end position="34"/>
    </location>
</feature>
<dbReference type="VEuPathDB" id="CryptoDB:GNI_150280"/>
<dbReference type="GO" id="GO:0000447">
    <property type="term" value="P:endonucleolytic cleavage in ITS1 to separate SSU-rRNA from 5.8S rRNA and LSU-rRNA from tricistronic rRNA transcript (SSU-rRNA, 5.8S rRNA, LSU-rRNA)"/>
    <property type="evidence" value="ECO:0007669"/>
    <property type="project" value="TreeGrafter"/>
</dbReference>
<evidence type="ECO:0000313" key="7">
    <source>
        <dbReference type="EMBL" id="EZG44221.1"/>
    </source>
</evidence>
<dbReference type="EMBL" id="AFNH02001118">
    <property type="protein sequence ID" value="EZG44221.1"/>
    <property type="molecule type" value="Genomic_DNA"/>
</dbReference>
<evidence type="ECO:0000259" key="6">
    <source>
        <dbReference type="SMART" id="SM00291"/>
    </source>
</evidence>
<keyword evidence="3" id="KW-0862">Zinc</keyword>
<evidence type="ECO:0000313" key="8">
    <source>
        <dbReference type="Proteomes" id="UP000019763"/>
    </source>
</evidence>
<feature type="compositionally biased region" description="Basic residues" evidence="5">
    <location>
        <begin position="464"/>
        <end position="473"/>
    </location>
</feature>
<dbReference type="SUPFAM" id="SSF57850">
    <property type="entry name" value="RING/U-box"/>
    <property type="match status" value="1"/>
</dbReference>
<keyword evidence="2" id="KW-0863">Zinc-finger</keyword>
<dbReference type="RefSeq" id="XP_011132754.1">
    <property type="nucleotide sequence ID" value="XM_011134452.1"/>
</dbReference>
<keyword evidence="8" id="KW-1185">Reference proteome</keyword>